<keyword evidence="7" id="KW-0677">Repeat</keyword>
<dbReference type="InterPro" id="IPR002172">
    <property type="entry name" value="LDrepeatLR_classA_rpt"/>
</dbReference>
<feature type="disulfide bond" evidence="14">
    <location>
        <begin position="1292"/>
        <end position="1304"/>
    </location>
</feature>
<feature type="disulfide bond" evidence="14">
    <location>
        <begin position="1168"/>
        <end position="1183"/>
    </location>
</feature>
<dbReference type="InterPro" id="IPR051221">
    <property type="entry name" value="LDLR-related"/>
</dbReference>
<dbReference type="InterPro" id="IPR000152">
    <property type="entry name" value="EGF-type_Asp/Asn_hydroxyl_site"/>
</dbReference>
<keyword evidence="4" id="KW-0254">Endocytosis</keyword>
<feature type="disulfide bond" evidence="14">
    <location>
        <begin position="1258"/>
        <end position="1273"/>
    </location>
</feature>
<feature type="disulfide bond" evidence="14">
    <location>
        <begin position="1061"/>
        <end position="1073"/>
    </location>
</feature>
<evidence type="ECO:0000259" key="17">
    <source>
        <dbReference type="PROSITE" id="PS50026"/>
    </source>
</evidence>
<feature type="disulfide bond" evidence="14">
    <location>
        <begin position="1068"/>
        <end position="1086"/>
    </location>
</feature>
<evidence type="ECO:0000256" key="12">
    <source>
        <dbReference type="ARBA" id="ARBA00023180"/>
    </source>
</evidence>
<keyword evidence="11 18" id="KW-0675">Receptor</keyword>
<dbReference type="FunFam" id="2.120.10.30:FF:000241">
    <property type="entry name" value="Low-density lipoprotein receptor-related protein 6"/>
    <property type="match status" value="1"/>
</dbReference>
<feature type="disulfide bond" evidence="14">
    <location>
        <begin position="990"/>
        <end position="1005"/>
    </location>
</feature>
<dbReference type="InterPro" id="IPR023415">
    <property type="entry name" value="LDLR_class-A_CS"/>
</dbReference>
<dbReference type="CDD" id="cd00054">
    <property type="entry name" value="EGF_CA"/>
    <property type="match status" value="1"/>
</dbReference>
<dbReference type="InterPro" id="IPR018097">
    <property type="entry name" value="EGF_Ca-bd_CS"/>
</dbReference>
<dbReference type="CDD" id="cd00112">
    <property type="entry name" value="LDLa"/>
    <property type="match status" value="12"/>
</dbReference>
<dbReference type="Gene3D" id="2.120.10.30">
    <property type="entry name" value="TolB, C-terminal domain"/>
    <property type="match status" value="3"/>
</dbReference>
<sequence>MAFSSPVPLCNVRKKIFVNGVMSHAGFVQILLLALVTQSHLVLAGRCNLDQFMCKDGKCIMQSKLCDGRLDCSDNSDELDCDLKMCRKPDWFQCSLPHGPCLSSDLICNGIENCPGGEDELDCVDHERGSSKDFGIGGWHSMQRNCSQYEFTCQSDRSCIPLNFMCDGKKDCHDGSDETTGCLRAEASCKGFFCQNKRCLESKKWLCDGIDDCGDGSDEMNCADNCTPEMGKFLCRNNITCLPLDKACDGIPDCPDRTDESFRCTASNSCKNKTCPPASKCQMMPQSGPECICPKGFKHSLLEDVCVDIDECLEQYGVCSQTCINAPGTYRCTCDEGYSLREDNRTCEARGEEALLLYTTQVTVMGVNLRSMRVYTVAKNLTKVIGVSYNGEHIYWTNIQNEGESIVKANSDGSQQEILLTSGLDAPEDLAVDWLTGNIYFSDNVMHHIAVCSNDGHFCTVLVTDDVHQPRGVALWPQRSQIFWTDWGINPMIARASMDGTNSMRLVTEKIHWPNGIALDMYNDRVYWVDAKMATIESVRTDGTDRRMVLEEILKHPYGLAIFEDYIYWSDWGTKSIHACNKFTGKDHKVVTKDRTIYAVHIYHSAKQKKISHACERARCSHLCLLAEKNSFSCACPDGMQLGPDQLRCMKTHKKQRLFLGVRGNLLEMEHTTFGRHTITTTHKLDMFIHELAYNSVNNTVFVADNFQKVICEVDLQSNVVRTLVKGNLGNVTGLAFDHLSYNLYWSDSERHVVEVLSLQTKHRAIVAFFAGIEAPIGLAIIPEDGTMFIALKARYIHIDQKSLSGLGEHSHVFEDELGDDDIKFVTDHETNSFYWADSDLGRISFSDYRNLHAYTFRGRLKRPYSVAIVDEDLFWTELKSNTIHWTHKSNMGPLKRFDIEVNRELYTTHSLPTHIPLAASVPAPTADHPCQNWNGGCSHVCVTLSKFLAGCLCPAGLVFRDSTNRTCIEALDCEFRCRSGECLTLSRRCNNRKDCPDGSDEESCDLDKKQKTKVVCPVGKFTCHNGEQCLEADQRCDGKKQCHDGSDEDHCEHFDKSKNCHRHQHVCDNGNCVDFSVMCDGVNDCGDNSDEQNCKLAKGKEASLRPVCGKDMFQCNSGTCIAKSWECDGKIDCSDSSDEHDKCGVKDCPSDMHRCLLGQCIDKRLVCDGHNDCGDYSDELNCDLITGKKRKMSCGDELNPMYECPSDSNICLELSAKCNGTAECPRGEDEADCGNMCSIYEFRCRSSKECIRSEFRCDNEKDCADGSDEENCERHGAWNASVGVQTHEKACGPKMWDCRDGGCVDEARVCDGFDDCDTGADEGPLCKTACKPLAGKAPCQNKCKATPAGAVCSCFSGYKLDTDHRSCIDINECEEQDPCAQICENNYGSYRCSCYPDFMMRPDKASCKSIESEKSLLFSTYDEVRSMTEQPIMLKVAWKANDTKINGFDLNVRTRKAYFTTDNENILYKVDVDTGEIKAALELPMPGKVAVDWITDNVYVISRYQVYEIKVCSFTAKMCGTILKAKPRETIKTLTVDAYNRRLFFVVVQTQTFGSHRSRIATSNLDGSKREYLLNKEMSFITTLACDPYKKMLYFADLHQKTLQGISYRSGARGIPITLLQKGNIIMHPSGLTWYENQVFIVNLGAKESIRCFLYGSRKCKAFNLNILNAEDILIDGASRQPMNRNPCTMAKCRGMCVQTEFSYECMCGDSIVSESKHCDTNNEITSSALLIQRTAPTNEDQGSSHITAVVWSLITLLILLLCGLGYFYYRRKQQGQRDFIRNLHFQNPLASFIPHNGSKTGTLDSGLTTTGTGSSSGTTAASFEVEREKLHIGSSIQRFLRGSSSSHGSEILLETAKPHEVYEVVPEKQQQQQSRRPEQSLIPNLLVEDTEHDITLTIGDYDDDARARLVP</sequence>
<comment type="similarity">
    <text evidence="2">Belongs to the LDLR family.</text>
</comment>
<dbReference type="FunFam" id="4.10.400.10:FF:000065">
    <property type="entry name" value="Transmembrane protease serine 7"/>
    <property type="match status" value="2"/>
</dbReference>
<dbReference type="SUPFAM" id="SSF57196">
    <property type="entry name" value="EGF/Laminin"/>
    <property type="match status" value="4"/>
</dbReference>
<dbReference type="Pfam" id="PF12662">
    <property type="entry name" value="cEGF"/>
    <property type="match status" value="1"/>
</dbReference>
<feature type="domain" description="EGF-like" evidence="17">
    <location>
        <begin position="308"/>
        <end position="348"/>
    </location>
</feature>
<feature type="disulfide bond" evidence="14">
    <location>
        <begin position="207"/>
        <end position="222"/>
    </location>
</feature>
<proteinExistence type="inferred from homology"/>
<evidence type="ECO:0000256" key="16">
    <source>
        <dbReference type="SAM" id="Phobius"/>
    </source>
</evidence>
<evidence type="ECO:0000256" key="2">
    <source>
        <dbReference type="ARBA" id="ARBA00009939"/>
    </source>
</evidence>
<dbReference type="SMART" id="SM00181">
    <property type="entry name" value="EGF"/>
    <property type="match status" value="9"/>
</dbReference>
<feature type="disulfide bond" evidence="14">
    <location>
        <begin position="1116"/>
        <end position="1134"/>
    </location>
</feature>
<dbReference type="FunFam" id="2.10.25.10:FF:000009">
    <property type="entry name" value="Low-density lipoprotein receptor isoform 1"/>
    <property type="match status" value="2"/>
</dbReference>
<feature type="disulfide bond" evidence="14">
    <location>
        <begin position="1156"/>
        <end position="1174"/>
    </location>
</feature>
<evidence type="ECO:0000256" key="13">
    <source>
        <dbReference type="PROSITE-ProRule" id="PRU00076"/>
    </source>
</evidence>
<dbReference type="PROSITE" id="PS51120">
    <property type="entry name" value="LDLRB"/>
    <property type="match status" value="3"/>
</dbReference>
<evidence type="ECO:0000256" key="8">
    <source>
        <dbReference type="ARBA" id="ARBA00022989"/>
    </source>
</evidence>
<keyword evidence="10 14" id="KW-1015">Disulfide bond</keyword>
<dbReference type="Pfam" id="PF00057">
    <property type="entry name" value="Ldl_recept_a"/>
    <property type="match status" value="10"/>
</dbReference>
<keyword evidence="19" id="KW-1185">Reference proteome</keyword>
<evidence type="ECO:0000256" key="10">
    <source>
        <dbReference type="ARBA" id="ARBA00023157"/>
    </source>
</evidence>
<feature type="repeat" description="LDL-receptor class B" evidence="15">
    <location>
        <begin position="524"/>
        <end position="566"/>
    </location>
</feature>
<feature type="repeat" description="LDL-receptor class B" evidence="15">
    <location>
        <begin position="392"/>
        <end position="436"/>
    </location>
</feature>
<feature type="disulfide bond" evidence="14">
    <location>
        <begin position="1149"/>
        <end position="1161"/>
    </location>
</feature>
<dbReference type="Pfam" id="PF14670">
    <property type="entry name" value="FXa_inhibition"/>
    <property type="match status" value="1"/>
</dbReference>
<dbReference type="OMA" id="ECLTMAH"/>
<reference evidence="18 19" key="1">
    <citation type="journal article" date="2015" name="Nat. Commun.">
        <title>Lucilia cuprina genome unlocks parasitic fly biology to underpin future interventions.</title>
        <authorList>
            <person name="Anstead C.A."/>
            <person name="Korhonen P.K."/>
            <person name="Young N.D."/>
            <person name="Hall R.S."/>
            <person name="Jex A.R."/>
            <person name="Murali S.C."/>
            <person name="Hughes D.S."/>
            <person name="Lee S.F."/>
            <person name="Perry T."/>
            <person name="Stroehlein A.J."/>
            <person name="Ansell B.R."/>
            <person name="Breugelmans B."/>
            <person name="Hofmann A."/>
            <person name="Qu J."/>
            <person name="Dugan S."/>
            <person name="Lee S.L."/>
            <person name="Chao H."/>
            <person name="Dinh H."/>
            <person name="Han Y."/>
            <person name="Doddapaneni H.V."/>
            <person name="Worley K.C."/>
            <person name="Muzny D.M."/>
            <person name="Ioannidis P."/>
            <person name="Waterhouse R.M."/>
            <person name="Zdobnov E.M."/>
            <person name="James P.J."/>
            <person name="Bagnall N.H."/>
            <person name="Kotze A.C."/>
            <person name="Gibbs R.A."/>
            <person name="Richards S."/>
            <person name="Batterham P."/>
            <person name="Gasser R.B."/>
        </authorList>
    </citation>
    <scope>NUCLEOTIDE SEQUENCE [LARGE SCALE GENOMIC DNA]</scope>
    <source>
        <strain evidence="18 19">LS</strain>
        <tissue evidence="18">Full body</tissue>
    </source>
</reference>
<dbReference type="SMART" id="SM00135">
    <property type="entry name" value="LY"/>
    <property type="match status" value="10"/>
</dbReference>
<dbReference type="Gene3D" id="2.10.25.10">
    <property type="entry name" value="Laminin"/>
    <property type="match status" value="4"/>
</dbReference>
<dbReference type="PROSITE" id="PS01186">
    <property type="entry name" value="EGF_2"/>
    <property type="match status" value="1"/>
</dbReference>
<feature type="repeat" description="LDL-receptor class B" evidence="15">
    <location>
        <begin position="480"/>
        <end position="523"/>
    </location>
</feature>
<keyword evidence="5 16" id="KW-0812">Transmembrane</keyword>
<dbReference type="Proteomes" id="UP000037069">
    <property type="component" value="Unassembled WGS sequence"/>
</dbReference>
<dbReference type="GO" id="GO:0006898">
    <property type="term" value="P:receptor-mediated endocytosis"/>
    <property type="evidence" value="ECO:0007669"/>
    <property type="project" value="TreeGrafter"/>
</dbReference>
<dbReference type="GO" id="GO:0016324">
    <property type="term" value="C:apical plasma membrane"/>
    <property type="evidence" value="ECO:0007669"/>
    <property type="project" value="TreeGrafter"/>
</dbReference>
<dbReference type="GO" id="GO:0043235">
    <property type="term" value="C:receptor complex"/>
    <property type="evidence" value="ECO:0007669"/>
    <property type="project" value="TreeGrafter"/>
</dbReference>
<dbReference type="InterPro" id="IPR000742">
    <property type="entry name" value="EGF"/>
</dbReference>
<evidence type="ECO:0000256" key="3">
    <source>
        <dbReference type="ARBA" id="ARBA00022536"/>
    </source>
</evidence>
<name>A0A0L0C1S0_LUCCU</name>
<feature type="disulfide bond" evidence="14">
    <location>
        <begin position="1080"/>
        <end position="1095"/>
    </location>
</feature>
<evidence type="ECO:0000256" key="9">
    <source>
        <dbReference type="ARBA" id="ARBA00023136"/>
    </source>
</evidence>
<keyword evidence="6" id="KW-0732">Signal</keyword>
<evidence type="ECO:0000256" key="5">
    <source>
        <dbReference type="ARBA" id="ARBA00022692"/>
    </source>
</evidence>
<dbReference type="SUPFAM" id="SSF57424">
    <property type="entry name" value="LDL receptor-like module"/>
    <property type="match status" value="12"/>
</dbReference>
<evidence type="ECO:0000256" key="14">
    <source>
        <dbReference type="PROSITE-ProRule" id="PRU00124"/>
    </source>
</evidence>
<dbReference type="PROSITE" id="PS01209">
    <property type="entry name" value="LDLRA_1"/>
    <property type="match status" value="7"/>
</dbReference>
<comment type="caution">
    <text evidence="13">Lacks conserved residue(s) required for the propagation of feature annotation.</text>
</comment>
<dbReference type="GO" id="GO:0042562">
    <property type="term" value="F:hormone binding"/>
    <property type="evidence" value="ECO:0007669"/>
    <property type="project" value="TreeGrafter"/>
</dbReference>
<feature type="disulfide bond" evidence="14">
    <location>
        <begin position="1299"/>
        <end position="1317"/>
    </location>
</feature>
<feature type="disulfide bond" evidence="14">
    <location>
        <begin position="108"/>
        <end position="123"/>
    </location>
</feature>
<dbReference type="PROSITE" id="PS01187">
    <property type="entry name" value="EGF_CA"/>
    <property type="match status" value="2"/>
</dbReference>
<evidence type="ECO:0000256" key="7">
    <source>
        <dbReference type="ARBA" id="ARBA00022737"/>
    </source>
</evidence>
<feature type="disulfide bond" evidence="14">
    <location>
        <begin position="66"/>
        <end position="81"/>
    </location>
</feature>
<keyword evidence="8 16" id="KW-1133">Transmembrane helix</keyword>
<comment type="subcellular location">
    <subcellularLocation>
        <location evidence="1">Membrane</location>
        <topology evidence="1">Single-pass type I membrane protein</topology>
    </subcellularLocation>
</comment>
<evidence type="ECO:0000313" key="19">
    <source>
        <dbReference type="Proteomes" id="UP000037069"/>
    </source>
</evidence>
<feature type="disulfide bond" evidence="14">
    <location>
        <begin position="1109"/>
        <end position="1121"/>
    </location>
</feature>
<dbReference type="EMBL" id="JRES01000996">
    <property type="protein sequence ID" value="KNC26298.1"/>
    <property type="molecule type" value="Genomic_DNA"/>
</dbReference>
<evidence type="ECO:0000256" key="11">
    <source>
        <dbReference type="ARBA" id="ARBA00023170"/>
    </source>
</evidence>
<feature type="disulfide bond" evidence="14">
    <location>
        <begin position="47"/>
        <end position="59"/>
    </location>
</feature>
<dbReference type="PRINTS" id="PR00261">
    <property type="entry name" value="LDLRECEPTOR"/>
</dbReference>
<evidence type="ECO:0000313" key="18">
    <source>
        <dbReference type="EMBL" id="KNC26298.1"/>
    </source>
</evidence>
<dbReference type="STRING" id="7375.A0A0L0C1S0"/>
<feature type="disulfide bond" evidence="14">
    <location>
        <begin position="54"/>
        <end position="72"/>
    </location>
</feature>
<feature type="transmembrane region" description="Helical" evidence="16">
    <location>
        <begin position="1750"/>
        <end position="1771"/>
    </location>
</feature>
<evidence type="ECO:0000256" key="1">
    <source>
        <dbReference type="ARBA" id="ARBA00004479"/>
    </source>
</evidence>
<dbReference type="PROSITE" id="PS00010">
    <property type="entry name" value="ASX_HYDROXYL"/>
    <property type="match status" value="2"/>
</dbReference>
<dbReference type="PANTHER" id="PTHR22722:SF14">
    <property type="entry name" value="MEGALIN, ISOFORM A"/>
    <property type="match status" value="1"/>
</dbReference>
<keyword evidence="12" id="KW-0325">Glycoprotein</keyword>
<keyword evidence="3 13" id="KW-0245">EGF-like domain</keyword>
<dbReference type="SMART" id="SM00179">
    <property type="entry name" value="EGF_CA"/>
    <property type="match status" value="5"/>
</dbReference>
<comment type="caution">
    <text evidence="18">The sequence shown here is derived from an EMBL/GenBank/DDBJ whole genome shotgun (WGS) entry which is preliminary data.</text>
</comment>
<dbReference type="SMART" id="SM00192">
    <property type="entry name" value="LDLa"/>
    <property type="match status" value="13"/>
</dbReference>
<dbReference type="SUPFAM" id="SSF63825">
    <property type="entry name" value="YWTD domain"/>
    <property type="match status" value="3"/>
</dbReference>
<organism evidence="18 19">
    <name type="scientific">Lucilia cuprina</name>
    <name type="common">Green bottle fly</name>
    <name type="synonym">Australian sheep blowfly</name>
    <dbReference type="NCBI Taxonomy" id="7375"/>
    <lineage>
        <taxon>Eukaryota</taxon>
        <taxon>Metazoa</taxon>
        <taxon>Ecdysozoa</taxon>
        <taxon>Arthropoda</taxon>
        <taxon>Hexapoda</taxon>
        <taxon>Insecta</taxon>
        <taxon>Pterygota</taxon>
        <taxon>Neoptera</taxon>
        <taxon>Endopterygota</taxon>
        <taxon>Diptera</taxon>
        <taxon>Brachycera</taxon>
        <taxon>Muscomorpha</taxon>
        <taxon>Oestroidea</taxon>
        <taxon>Calliphoridae</taxon>
        <taxon>Luciliinae</taxon>
        <taxon>Lucilia</taxon>
    </lineage>
</organism>
<keyword evidence="9 16" id="KW-0472">Membrane</keyword>
<dbReference type="PROSITE" id="PS50026">
    <property type="entry name" value="EGF_3"/>
    <property type="match status" value="1"/>
</dbReference>
<dbReference type="InterPro" id="IPR011042">
    <property type="entry name" value="6-blade_b-propeller_TolB-like"/>
</dbReference>
<dbReference type="PROSITE" id="PS50068">
    <property type="entry name" value="LDLRA_2"/>
    <property type="match status" value="13"/>
</dbReference>
<accession>A0A0L0C1S0</accession>
<dbReference type="OrthoDB" id="8831087at2759"/>
<feature type="disulfide bond" evidence="14">
    <location>
        <begin position="978"/>
        <end position="996"/>
    </location>
</feature>
<dbReference type="InterPro" id="IPR001881">
    <property type="entry name" value="EGF-like_Ca-bd_dom"/>
</dbReference>
<dbReference type="FunFam" id="4.10.400.10:FF:000002">
    <property type="entry name" value="Low-density lipoprotein receptor-related protein 1"/>
    <property type="match status" value="1"/>
</dbReference>
<dbReference type="PANTHER" id="PTHR22722">
    <property type="entry name" value="LOW-DENSITY LIPOPROTEIN RECEPTOR-RELATED PROTEIN 2-RELATED"/>
    <property type="match status" value="1"/>
</dbReference>
<gene>
    <name evidence="18" type="ORF">FF38_00862</name>
</gene>
<evidence type="ECO:0000256" key="15">
    <source>
        <dbReference type="PROSITE-ProRule" id="PRU00461"/>
    </source>
</evidence>
<evidence type="ECO:0000256" key="4">
    <source>
        <dbReference type="ARBA" id="ARBA00022583"/>
    </source>
</evidence>
<protein>
    <submittedName>
        <fullName evidence="18">Putative vitellogenin receptor</fullName>
    </submittedName>
</protein>
<dbReference type="InterPro" id="IPR036055">
    <property type="entry name" value="LDL_receptor-like_sf"/>
</dbReference>
<dbReference type="Gene3D" id="4.10.400.10">
    <property type="entry name" value="Low-density Lipoprotein Receptor"/>
    <property type="match status" value="12"/>
</dbReference>
<dbReference type="InterPro" id="IPR026823">
    <property type="entry name" value="cEGF"/>
</dbReference>
<evidence type="ECO:0000256" key="6">
    <source>
        <dbReference type="ARBA" id="ARBA00022729"/>
    </source>
</evidence>
<dbReference type="InterPro" id="IPR000033">
    <property type="entry name" value="LDLR_classB_rpt"/>
</dbReference>
<dbReference type="Pfam" id="PF00058">
    <property type="entry name" value="Ldl_recept_b"/>
    <property type="match status" value="3"/>
</dbReference>
<feature type="disulfide bond" evidence="14">
    <location>
        <begin position="1037"/>
        <end position="1052"/>
    </location>
</feature>
<feature type="disulfide bond" evidence="14">
    <location>
        <begin position="1219"/>
        <end position="1234"/>
    </location>
</feature>
<dbReference type="GO" id="GO:0005509">
    <property type="term" value="F:calcium ion binding"/>
    <property type="evidence" value="ECO:0007669"/>
    <property type="project" value="InterPro"/>
</dbReference>